<keyword evidence="2" id="KW-1185">Reference proteome</keyword>
<comment type="caution">
    <text evidence="1">The sequence shown here is derived from an EMBL/GenBank/DDBJ whole genome shotgun (WGS) entry which is preliminary data.</text>
</comment>
<dbReference type="EMBL" id="SOMN01000067">
    <property type="protein sequence ID" value="TFE19386.1"/>
    <property type="molecule type" value="Genomic_DNA"/>
</dbReference>
<proteinExistence type="predicted"/>
<dbReference type="Proteomes" id="UP000297900">
    <property type="component" value="Unassembled WGS sequence"/>
</dbReference>
<reference evidence="1 2" key="1">
    <citation type="submission" date="2019-03" db="EMBL/GenBank/DDBJ databases">
        <title>Cohnella endophytica sp. nov., a novel endophytic bacterium isolated from bark of Sonneratia apetala.</title>
        <authorList>
            <person name="Tuo L."/>
        </authorList>
    </citation>
    <scope>NUCLEOTIDE SEQUENCE [LARGE SCALE GENOMIC DNA]</scope>
    <source>
        <strain evidence="1 2">CCTCC AB 208254</strain>
    </source>
</reference>
<accession>A0A4Y8LP02</accession>
<evidence type="ECO:0000313" key="1">
    <source>
        <dbReference type="EMBL" id="TFE19386.1"/>
    </source>
</evidence>
<dbReference type="AlphaFoldDB" id="A0A4Y8LP02"/>
<name>A0A4Y8LP02_9BACL</name>
<sequence length="221" mass="25529">MDLNNLRFVEYIQKKIKIPHSVIYEKMIQENRKDILIEFMVGQTILPTVIYIETYTNDNLTVDTDAFSVADRVNLSPNIFDIYIQYVGKLILEVLNIIDDSGQFTKRKFYGHHFARNDYSSYLKFSSYEQVLALKKEIIEIVYSSEFVNRGEVEFDFLLYGTSGKNLATLFETEGIATFQSVGSGYLLTFINEDLDGNETFLDKLSNKINKLGFISSMHII</sequence>
<protein>
    <submittedName>
        <fullName evidence="1">Uncharacterized protein</fullName>
    </submittedName>
</protein>
<evidence type="ECO:0000313" key="2">
    <source>
        <dbReference type="Proteomes" id="UP000297900"/>
    </source>
</evidence>
<organism evidence="1 2">
    <name type="scientific">Cohnella luojiensis</name>
    <dbReference type="NCBI Taxonomy" id="652876"/>
    <lineage>
        <taxon>Bacteria</taxon>
        <taxon>Bacillati</taxon>
        <taxon>Bacillota</taxon>
        <taxon>Bacilli</taxon>
        <taxon>Bacillales</taxon>
        <taxon>Paenibacillaceae</taxon>
        <taxon>Cohnella</taxon>
    </lineage>
</organism>
<dbReference type="RefSeq" id="WP_135154642.1">
    <property type="nucleotide sequence ID" value="NZ_SOMN01000067.1"/>
</dbReference>
<gene>
    <name evidence="1" type="ORF">E2980_23380</name>
</gene>